<dbReference type="Pfam" id="PF02770">
    <property type="entry name" value="Acyl-CoA_dh_M"/>
    <property type="match status" value="1"/>
</dbReference>
<reference evidence="8" key="1">
    <citation type="journal article" date="2020" name="Stud. Mycol.">
        <title>101 Dothideomycetes genomes: a test case for predicting lifestyles and emergence of pathogens.</title>
        <authorList>
            <person name="Haridas S."/>
            <person name="Albert R."/>
            <person name="Binder M."/>
            <person name="Bloem J."/>
            <person name="Labutti K."/>
            <person name="Salamov A."/>
            <person name="Andreopoulos B."/>
            <person name="Baker S."/>
            <person name="Barry K."/>
            <person name="Bills G."/>
            <person name="Bluhm B."/>
            <person name="Cannon C."/>
            <person name="Castanera R."/>
            <person name="Culley D."/>
            <person name="Daum C."/>
            <person name="Ezra D."/>
            <person name="Gonzalez J."/>
            <person name="Henrissat B."/>
            <person name="Kuo A."/>
            <person name="Liang C."/>
            <person name="Lipzen A."/>
            <person name="Lutzoni F."/>
            <person name="Magnuson J."/>
            <person name="Mondo S."/>
            <person name="Nolan M."/>
            <person name="Ohm R."/>
            <person name="Pangilinan J."/>
            <person name="Park H.-J."/>
            <person name="Ramirez L."/>
            <person name="Alfaro M."/>
            <person name="Sun H."/>
            <person name="Tritt A."/>
            <person name="Yoshinaga Y."/>
            <person name="Zwiers L.-H."/>
            <person name="Turgeon B."/>
            <person name="Goodwin S."/>
            <person name="Spatafora J."/>
            <person name="Crous P."/>
            <person name="Grigoriev I."/>
        </authorList>
    </citation>
    <scope>NUCLEOTIDE SEQUENCE</scope>
    <source>
        <strain evidence="8">CBS 627.86</strain>
    </source>
</reference>
<sequence length="663" mass="72923">MAVPLTASSSTSGFFQDLPVLPPQYTALGASPSSKDATSISDDIVLARILDIYLPSSATLVGTHIHNLARLSLHPSVLKNAVDAETNHPVLKPLTTFGLENKFDPLWTTTGWQALKEIGYREGVVAVAYEDAGKSRWNRRIYSFGLGHVWIGAATMTGCPMSMTDGAATLLARHIGDEDGDQVGRREVFKEAYRRLTSRDPATAWTSGQWMTERTGGSDVSGTETVARRLSVEELSADTGAGRTQDAVGMPLGPWKVDGFKWFSSATDSEMAVLLARTSKGGLSAFYIPMRRRTGKMIPSINADGHKEPLTELNGVRIQRLKNKLGTKSLPTAELELRGTRGWLIGIEGQGVKEISAILNITRLSTAAGSAGYWSRGLAICRAYSKVRKVRGGLLRDNPQHLRWMADETVKYWAATQLTFFGVALQGALEQKWDDIVRGTKAEALIPREKIQIQTLLRLLTPVMKAQVSVSSVEGMRECMECLGGVGYCENNEEGGLFNMAKIFRDNLVNPIWEGTVSVMAEDVVRVLTDKRLGGGNVIGNLLAPWVFNVLKSADGSLEQDYEIVKSHLKALLALIKKADREELLYRGREILGHLEVVVTGCLLIHDAMSSKEDVARAVAERWIRSKSLEPARRNSRNWRMEVDMDKRIFLGDEGEAQVRGKL</sequence>
<accession>A0A6A5YEP1</accession>
<feature type="domain" description="Acyl-CoA dehydrogenase/oxidase C-terminal" evidence="5">
    <location>
        <begin position="349"/>
        <end position="528"/>
    </location>
</feature>
<gene>
    <name evidence="8" type="ORF">BDV96DRAFT_592222</name>
</gene>
<dbReference type="Gene3D" id="2.40.110.20">
    <property type="match status" value="1"/>
</dbReference>
<evidence type="ECO:0000313" key="9">
    <source>
        <dbReference type="Proteomes" id="UP000799770"/>
    </source>
</evidence>
<dbReference type="InterPro" id="IPR009100">
    <property type="entry name" value="AcylCoA_DH/oxidase_NM_dom_sf"/>
</dbReference>
<dbReference type="InterPro" id="IPR041504">
    <property type="entry name" value="AidB_N"/>
</dbReference>
<dbReference type="AlphaFoldDB" id="A0A6A5YEP1"/>
<evidence type="ECO:0000256" key="3">
    <source>
        <dbReference type="ARBA" id="ARBA00022827"/>
    </source>
</evidence>
<evidence type="ECO:0000256" key="4">
    <source>
        <dbReference type="RuleBase" id="RU362125"/>
    </source>
</evidence>
<dbReference type="InterPro" id="IPR036250">
    <property type="entry name" value="AcylCo_DH-like_C"/>
</dbReference>
<organism evidence="8 9">
    <name type="scientific">Lophiotrema nucula</name>
    <dbReference type="NCBI Taxonomy" id="690887"/>
    <lineage>
        <taxon>Eukaryota</taxon>
        <taxon>Fungi</taxon>
        <taxon>Dikarya</taxon>
        <taxon>Ascomycota</taxon>
        <taxon>Pezizomycotina</taxon>
        <taxon>Dothideomycetes</taxon>
        <taxon>Pleosporomycetidae</taxon>
        <taxon>Pleosporales</taxon>
        <taxon>Lophiotremataceae</taxon>
        <taxon>Lophiotrema</taxon>
    </lineage>
</organism>
<evidence type="ECO:0000259" key="5">
    <source>
        <dbReference type="Pfam" id="PF00441"/>
    </source>
</evidence>
<dbReference type="Pfam" id="PF00441">
    <property type="entry name" value="Acyl-CoA_dh_1"/>
    <property type="match status" value="1"/>
</dbReference>
<dbReference type="SUPFAM" id="SSF47203">
    <property type="entry name" value="Acyl-CoA dehydrogenase C-terminal domain-like"/>
    <property type="match status" value="1"/>
</dbReference>
<evidence type="ECO:0000256" key="1">
    <source>
        <dbReference type="ARBA" id="ARBA00009347"/>
    </source>
</evidence>
<protein>
    <recommendedName>
        <fullName evidence="10">Acyl-CoA dehydrogenase/oxidase</fullName>
    </recommendedName>
</protein>
<evidence type="ECO:0000256" key="2">
    <source>
        <dbReference type="ARBA" id="ARBA00022630"/>
    </source>
</evidence>
<feature type="domain" description="Acyl-CoA oxidase/dehydrogenase middle" evidence="6">
    <location>
        <begin position="209"/>
        <end position="338"/>
    </location>
</feature>
<dbReference type="GO" id="GO:0003995">
    <property type="term" value="F:acyl-CoA dehydrogenase activity"/>
    <property type="evidence" value="ECO:0007669"/>
    <property type="project" value="TreeGrafter"/>
</dbReference>
<proteinExistence type="inferred from homology"/>
<comment type="similarity">
    <text evidence="1 4">Belongs to the acyl-CoA dehydrogenase family.</text>
</comment>
<dbReference type="Gene3D" id="1.20.140.10">
    <property type="entry name" value="Butyryl-CoA Dehydrogenase, subunit A, domain 3"/>
    <property type="match status" value="1"/>
</dbReference>
<name>A0A6A5YEP1_9PLEO</name>
<keyword evidence="9" id="KW-1185">Reference proteome</keyword>
<evidence type="ECO:0000259" key="6">
    <source>
        <dbReference type="Pfam" id="PF02770"/>
    </source>
</evidence>
<dbReference type="PANTHER" id="PTHR42707:SF2">
    <property type="entry name" value="ACD11 DEHYDROGENASE"/>
    <property type="match status" value="1"/>
</dbReference>
<dbReference type="OrthoDB" id="10251155at2759"/>
<feature type="domain" description="Adaptive response protein AidB N-terminal" evidence="7">
    <location>
        <begin position="35"/>
        <end position="173"/>
    </location>
</feature>
<keyword evidence="3 4" id="KW-0274">FAD</keyword>
<dbReference type="PANTHER" id="PTHR42707">
    <property type="entry name" value="ACYL-COA DEHYDROGENASE"/>
    <property type="match status" value="1"/>
</dbReference>
<keyword evidence="4" id="KW-0560">Oxidoreductase</keyword>
<evidence type="ECO:0000313" key="8">
    <source>
        <dbReference type="EMBL" id="KAF2105586.1"/>
    </source>
</evidence>
<evidence type="ECO:0000259" key="7">
    <source>
        <dbReference type="Pfam" id="PF18158"/>
    </source>
</evidence>
<dbReference type="InterPro" id="IPR009075">
    <property type="entry name" value="AcylCo_DH/oxidase_C"/>
</dbReference>
<keyword evidence="2 4" id="KW-0285">Flavoprotein</keyword>
<dbReference type="Pfam" id="PF18158">
    <property type="entry name" value="AidB_N"/>
    <property type="match status" value="1"/>
</dbReference>
<dbReference type="InterPro" id="IPR006091">
    <property type="entry name" value="Acyl-CoA_Oxase/DH_mid-dom"/>
</dbReference>
<dbReference type="SUPFAM" id="SSF56645">
    <property type="entry name" value="Acyl-CoA dehydrogenase NM domain-like"/>
    <property type="match status" value="1"/>
</dbReference>
<comment type="cofactor">
    <cofactor evidence="4">
        <name>FAD</name>
        <dbReference type="ChEBI" id="CHEBI:57692"/>
    </cofactor>
</comment>
<dbReference type="Proteomes" id="UP000799770">
    <property type="component" value="Unassembled WGS sequence"/>
</dbReference>
<dbReference type="EMBL" id="ML977376">
    <property type="protein sequence ID" value="KAF2105586.1"/>
    <property type="molecule type" value="Genomic_DNA"/>
</dbReference>
<evidence type="ECO:0008006" key="10">
    <source>
        <dbReference type="Google" id="ProtNLM"/>
    </source>
</evidence>
<dbReference type="InterPro" id="IPR052904">
    <property type="entry name" value="Acyl-CoA_dehydrogenase-like"/>
</dbReference>